<proteinExistence type="inferred from homology"/>
<evidence type="ECO:0000313" key="4">
    <source>
        <dbReference type="Proteomes" id="UP000198324"/>
    </source>
</evidence>
<dbReference type="AlphaFoldDB" id="A0A238XP74"/>
<dbReference type="Pfam" id="PF02617">
    <property type="entry name" value="ClpS"/>
    <property type="match status" value="1"/>
</dbReference>
<dbReference type="InterPro" id="IPR014719">
    <property type="entry name" value="Ribosomal_bL12_C/ClpS-like"/>
</dbReference>
<dbReference type="GO" id="GO:0006508">
    <property type="term" value="P:proteolysis"/>
    <property type="evidence" value="ECO:0007669"/>
    <property type="project" value="UniProtKB-UniRule"/>
</dbReference>
<comment type="similarity">
    <text evidence="1">Belongs to the ClpS family.</text>
</comment>
<dbReference type="Proteomes" id="UP000198324">
    <property type="component" value="Unassembled WGS sequence"/>
</dbReference>
<dbReference type="EMBL" id="FZOC01000001">
    <property type="protein sequence ID" value="SNR60747.1"/>
    <property type="molecule type" value="Genomic_DNA"/>
</dbReference>
<dbReference type="FunFam" id="3.30.1390.10:FF:000002">
    <property type="entry name" value="ATP-dependent Clp protease adapter protein ClpS"/>
    <property type="match status" value="1"/>
</dbReference>
<dbReference type="GO" id="GO:0030163">
    <property type="term" value="P:protein catabolic process"/>
    <property type="evidence" value="ECO:0007669"/>
    <property type="project" value="InterPro"/>
</dbReference>
<dbReference type="HAMAP" id="MF_00302">
    <property type="entry name" value="ClpS"/>
    <property type="match status" value="1"/>
</dbReference>
<evidence type="ECO:0000313" key="3">
    <source>
        <dbReference type="EMBL" id="SNR60747.1"/>
    </source>
</evidence>
<name>A0A238XP74_9BACT</name>
<protein>
    <recommendedName>
        <fullName evidence="1">ATP-dependent Clp protease adapter protein ClpS</fullName>
    </recommendedName>
</protein>
<dbReference type="Gene3D" id="3.30.1390.10">
    <property type="match status" value="1"/>
</dbReference>
<keyword evidence="3" id="KW-0378">Hydrolase</keyword>
<organism evidence="3 4">
    <name type="scientific">Humidesulfovibrio mexicanus</name>
    <dbReference type="NCBI Taxonomy" id="147047"/>
    <lineage>
        <taxon>Bacteria</taxon>
        <taxon>Pseudomonadati</taxon>
        <taxon>Thermodesulfobacteriota</taxon>
        <taxon>Desulfovibrionia</taxon>
        <taxon>Desulfovibrionales</taxon>
        <taxon>Desulfovibrionaceae</taxon>
        <taxon>Humidesulfovibrio</taxon>
    </lineage>
</organism>
<dbReference type="InterPro" id="IPR022935">
    <property type="entry name" value="ClpS"/>
</dbReference>
<keyword evidence="3" id="KW-0645">Protease</keyword>
<comment type="subunit">
    <text evidence="1">Binds to the N-terminal domain of the chaperone ClpA.</text>
</comment>
<evidence type="ECO:0000259" key="2">
    <source>
        <dbReference type="Pfam" id="PF02617"/>
    </source>
</evidence>
<accession>A0A238XP74</accession>
<dbReference type="PANTHER" id="PTHR33473:SF19">
    <property type="entry name" value="ATP-DEPENDENT CLP PROTEASE ADAPTER PROTEIN CLPS"/>
    <property type="match status" value="1"/>
</dbReference>
<feature type="domain" description="Adaptor protein ClpS core" evidence="2">
    <location>
        <begin position="21"/>
        <end position="98"/>
    </location>
</feature>
<reference evidence="3 4" key="1">
    <citation type="submission" date="2017-06" db="EMBL/GenBank/DDBJ databases">
        <authorList>
            <person name="Kim H.J."/>
            <person name="Triplett B.A."/>
        </authorList>
    </citation>
    <scope>NUCLEOTIDE SEQUENCE [LARGE SCALE GENOMIC DNA]</scope>
    <source>
        <strain evidence="3 4">DSM 13116</strain>
    </source>
</reference>
<dbReference type="PANTHER" id="PTHR33473">
    <property type="entry name" value="ATP-DEPENDENT CLP PROTEASE ADAPTER PROTEIN CLPS1, CHLOROPLASTIC"/>
    <property type="match status" value="1"/>
</dbReference>
<dbReference type="OrthoDB" id="9796121at2"/>
<dbReference type="RefSeq" id="WP_089271014.1">
    <property type="nucleotide sequence ID" value="NZ_FZOC01000001.1"/>
</dbReference>
<keyword evidence="4" id="KW-1185">Reference proteome</keyword>
<evidence type="ECO:0000256" key="1">
    <source>
        <dbReference type="HAMAP-Rule" id="MF_00302"/>
    </source>
</evidence>
<dbReference type="SUPFAM" id="SSF54736">
    <property type="entry name" value="ClpS-like"/>
    <property type="match status" value="1"/>
</dbReference>
<dbReference type="GO" id="GO:0008233">
    <property type="term" value="F:peptidase activity"/>
    <property type="evidence" value="ECO:0007669"/>
    <property type="project" value="UniProtKB-KW"/>
</dbReference>
<gene>
    <name evidence="1" type="primary">clpS</name>
    <name evidence="3" type="ORF">SAMN04488503_0313</name>
</gene>
<comment type="function">
    <text evidence="1">Involved in the modulation of the specificity of the ClpAP-mediated ATP-dependent protein degradation.</text>
</comment>
<sequence>MSGSTETRQAPGLDFESETREPRRYKVLLHNDDYTTMEFVVHVLKRVFHKAEPEAMRIMLAVHKQGLGMCGVYTAEVAETKVDTVHTMAKAAGYPLRASLEEV</sequence>
<dbReference type="InterPro" id="IPR003769">
    <property type="entry name" value="ClpS_core"/>
</dbReference>